<dbReference type="Proteomes" id="UP000284451">
    <property type="component" value="Unassembled WGS sequence"/>
</dbReference>
<dbReference type="PANTHER" id="PTHR30146">
    <property type="entry name" value="LACI-RELATED TRANSCRIPTIONAL REPRESSOR"/>
    <property type="match status" value="1"/>
</dbReference>
<dbReference type="InterPro" id="IPR010982">
    <property type="entry name" value="Lambda_DNA-bd_dom_sf"/>
</dbReference>
<keyword evidence="1" id="KW-0678">Repressor</keyword>
<reference evidence="6 7" key="2">
    <citation type="submission" date="2019-01" db="EMBL/GenBank/DDBJ databases">
        <authorList>
            <person name="Li Y."/>
        </authorList>
    </citation>
    <scope>NUCLEOTIDE SEQUENCE [LARGE SCALE GENOMIC DNA]</scope>
    <source>
        <strain evidence="6 7">07D10-4-3</strain>
    </source>
</reference>
<dbReference type="PANTHER" id="PTHR30146:SF95">
    <property type="entry name" value="RIBOSE OPERON REPRESSOR"/>
    <property type="match status" value="1"/>
</dbReference>
<dbReference type="AlphaFoldDB" id="A0A443KF58"/>
<organism evidence="6 7">
    <name type="scientific">Paenirhodobacter populi</name>
    <dbReference type="NCBI Taxonomy" id="2306993"/>
    <lineage>
        <taxon>Bacteria</taxon>
        <taxon>Pseudomonadati</taxon>
        <taxon>Pseudomonadota</taxon>
        <taxon>Alphaproteobacteria</taxon>
        <taxon>Rhodobacterales</taxon>
        <taxon>Rhodobacter group</taxon>
        <taxon>Paenirhodobacter</taxon>
    </lineage>
</organism>
<dbReference type="Pfam" id="PF13377">
    <property type="entry name" value="Peripla_BP_3"/>
    <property type="match status" value="1"/>
</dbReference>
<comment type="caution">
    <text evidence="6">The sequence shown here is derived from an EMBL/GenBank/DDBJ whole genome shotgun (WGS) entry which is preliminary data.</text>
</comment>
<evidence type="ECO:0000256" key="4">
    <source>
        <dbReference type="ARBA" id="ARBA00023163"/>
    </source>
</evidence>
<sequence length="377" mass="40727">MCTRVNNAVESSPLVKREISGHRHSSWRSTRSKVLDQGRKKIRSFEVAERANISRSTVSRVFSGDPRISEETRSRVMAAATELGYRPNLIARGLKNSRTGIVGVVVTEIGSAYHSLALQMLVEKMASARLAPLVFVGKTQQGTGNAIARLMSYQVDAVIALAAPFADDIVEACKAGKKPLVLMNDYSGAENVATVGTDNYLAGQMVAKHLIARGARRFAFFGGQDGTDISNKRSRGYSDTISEAGHSLSLWSTAHFDYVEALAAARDLARQALDSRVDAIFAANDTLAFALSDVLRDIAPPGSSLPLLVGYDNSAMSNWPGYDLTSVDHNLDDMIDLSIQTAINMADDPFAPAPKRLIQPVLVARGSTSSNRLQRSL</sequence>
<dbReference type="Gene3D" id="3.40.50.2300">
    <property type="match status" value="2"/>
</dbReference>
<dbReference type="InterPro" id="IPR028082">
    <property type="entry name" value="Peripla_BP_I"/>
</dbReference>
<dbReference type="GO" id="GO:0003700">
    <property type="term" value="F:DNA-binding transcription factor activity"/>
    <property type="evidence" value="ECO:0007669"/>
    <property type="project" value="TreeGrafter"/>
</dbReference>
<dbReference type="CDD" id="cd01392">
    <property type="entry name" value="HTH_LacI"/>
    <property type="match status" value="1"/>
</dbReference>
<name>A0A443KF58_9RHOB</name>
<dbReference type="InterPro" id="IPR046335">
    <property type="entry name" value="LacI/GalR-like_sensor"/>
</dbReference>
<dbReference type="EMBL" id="SAUY01000012">
    <property type="protein sequence ID" value="RWR31233.1"/>
    <property type="molecule type" value="Genomic_DNA"/>
</dbReference>
<evidence type="ECO:0000259" key="5">
    <source>
        <dbReference type="PROSITE" id="PS50932"/>
    </source>
</evidence>
<reference evidence="6 7" key="1">
    <citation type="submission" date="2019-01" db="EMBL/GenBank/DDBJ databases">
        <title>Sinorhodobacter populi sp. nov. isolated from the symptomatic bark tissue of Populus euramericana canker.</title>
        <authorList>
            <person name="Xu G."/>
        </authorList>
    </citation>
    <scope>NUCLEOTIDE SEQUENCE [LARGE SCALE GENOMIC DNA]</scope>
    <source>
        <strain evidence="6 7">07D10-4-3</strain>
    </source>
</reference>
<dbReference type="SMART" id="SM00354">
    <property type="entry name" value="HTH_LACI"/>
    <property type="match status" value="1"/>
</dbReference>
<dbReference type="InterPro" id="IPR000843">
    <property type="entry name" value="HTH_LacI"/>
</dbReference>
<evidence type="ECO:0000313" key="6">
    <source>
        <dbReference type="EMBL" id="RWR31233.1"/>
    </source>
</evidence>
<dbReference type="Gene3D" id="1.10.260.40">
    <property type="entry name" value="lambda repressor-like DNA-binding domains"/>
    <property type="match status" value="1"/>
</dbReference>
<accession>A0A443KF58</accession>
<dbReference type="Pfam" id="PF00356">
    <property type="entry name" value="LacI"/>
    <property type="match status" value="1"/>
</dbReference>
<keyword evidence="4" id="KW-0804">Transcription</keyword>
<dbReference type="PROSITE" id="PS50932">
    <property type="entry name" value="HTH_LACI_2"/>
    <property type="match status" value="1"/>
</dbReference>
<evidence type="ECO:0000313" key="7">
    <source>
        <dbReference type="Proteomes" id="UP000284451"/>
    </source>
</evidence>
<keyword evidence="3" id="KW-0238">DNA-binding</keyword>
<dbReference type="SUPFAM" id="SSF53822">
    <property type="entry name" value="Periplasmic binding protein-like I"/>
    <property type="match status" value="1"/>
</dbReference>
<keyword evidence="2" id="KW-0805">Transcription regulation</keyword>
<feature type="domain" description="HTH lacI-type" evidence="5">
    <location>
        <begin position="46"/>
        <end position="96"/>
    </location>
</feature>
<evidence type="ECO:0000256" key="1">
    <source>
        <dbReference type="ARBA" id="ARBA00022491"/>
    </source>
</evidence>
<gene>
    <name evidence="6" type="ORF">D2T29_10930</name>
</gene>
<evidence type="ECO:0000256" key="2">
    <source>
        <dbReference type="ARBA" id="ARBA00023015"/>
    </source>
</evidence>
<evidence type="ECO:0000256" key="3">
    <source>
        <dbReference type="ARBA" id="ARBA00023125"/>
    </source>
</evidence>
<dbReference type="SUPFAM" id="SSF47413">
    <property type="entry name" value="lambda repressor-like DNA-binding domains"/>
    <property type="match status" value="1"/>
</dbReference>
<protein>
    <submittedName>
        <fullName evidence="6">LacI family transcriptional regulator</fullName>
    </submittedName>
</protein>
<dbReference type="GO" id="GO:0000976">
    <property type="term" value="F:transcription cis-regulatory region binding"/>
    <property type="evidence" value="ECO:0007669"/>
    <property type="project" value="TreeGrafter"/>
</dbReference>
<proteinExistence type="predicted"/>